<dbReference type="Proteomes" id="UP000484547">
    <property type="component" value="Unassembled WGS sequence"/>
</dbReference>
<keyword evidence="7 8" id="KW-0472">Membrane</keyword>
<keyword evidence="12" id="KW-1185">Reference proteome</keyword>
<evidence type="ECO:0000313" key="12">
    <source>
        <dbReference type="Proteomes" id="UP000443070"/>
    </source>
</evidence>
<feature type="transmembrane region" description="Helical" evidence="8">
    <location>
        <begin position="128"/>
        <end position="149"/>
    </location>
</feature>
<gene>
    <name evidence="8" type="primary">rnfE</name>
    <name evidence="9" type="ORF">BN533_02211</name>
    <name evidence="10" type="ORF">GMD11_05470</name>
    <name evidence="11" type="ORF">GMD18_05115</name>
</gene>
<dbReference type="Proteomes" id="UP000443070">
    <property type="component" value="Unassembled WGS sequence"/>
</dbReference>
<comment type="subunit">
    <text evidence="8">The complex is composed of six subunits: RnfA, RnfB, RnfC, RnfD, RnfE and RnfG.</text>
</comment>
<dbReference type="GO" id="GO:0005886">
    <property type="term" value="C:plasma membrane"/>
    <property type="evidence" value="ECO:0007669"/>
    <property type="project" value="UniProtKB-SubCell"/>
</dbReference>
<evidence type="ECO:0000256" key="1">
    <source>
        <dbReference type="ARBA" id="ARBA00004127"/>
    </source>
</evidence>
<dbReference type="EMBL" id="WNBW01000002">
    <property type="protein sequence ID" value="MTU03781.1"/>
    <property type="molecule type" value="Genomic_DNA"/>
</dbReference>
<comment type="subcellular location">
    <subcellularLocation>
        <location evidence="8">Cell membrane</location>
        <topology evidence="8">Multi-pass membrane protein</topology>
    </subcellularLocation>
    <subcellularLocation>
        <location evidence="1">Endomembrane system</location>
        <topology evidence="1">Multi-pass membrane protein</topology>
    </subcellularLocation>
</comment>
<proteinExistence type="inferred from homology"/>
<dbReference type="OrthoDB" id="9790976at2"/>
<dbReference type="PANTHER" id="PTHR30586">
    <property type="entry name" value="ELECTRON TRANSPORT COMPLEX PROTEIN RNFE"/>
    <property type="match status" value="1"/>
</dbReference>
<dbReference type="GO" id="GO:0012505">
    <property type="term" value="C:endomembrane system"/>
    <property type="evidence" value="ECO:0007669"/>
    <property type="project" value="UniProtKB-SubCell"/>
</dbReference>
<sequence>MLPEFTKGIIRENPLFVQLLGVCPALATTSSLTNALGMGAAFTAVLIGSNLIISALKKFIPANIRIPAYIVVIASLVTVTEMLMNAYVPAIYESLGIFIPLIVVNCIILGRAEAFASKNGLWLSFQDAVGMGIGFTLALSAIGACREFFGAGTLLGHAVALPGTQPVLLLILPAGAFLTMGLLFGALNYIKARREVNHGQ</sequence>
<name>A0A3G9GR45_9FIRM</name>
<dbReference type="PANTHER" id="PTHR30586:SF0">
    <property type="entry name" value="ION-TRANSLOCATING OXIDOREDUCTASE COMPLEX SUBUNIT E"/>
    <property type="match status" value="1"/>
</dbReference>
<dbReference type="PIRSF" id="PIRSF006102">
    <property type="entry name" value="NQR_DE"/>
    <property type="match status" value="1"/>
</dbReference>
<evidence type="ECO:0000313" key="13">
    <source>
        <dbReference type="Proteomes" id="UP000484547"/>
    </source>
</evidence>
<accession>A0A3G9GR45</accession>
<evidence type="ECO:0000256" key="2">
    <source>
        <dbReference type="ARBA" id="ARBA00022448"/>
    </source>
</evidence>
<dbReference type="NCBIfam" id="TIGR01948">
    <property type="entry name" value="rnfE"/>
    <property type="match status" value="1"/>
</dbReference>
<comment type="caution">
    <text evidence="9">The sequence shown here is derived from an EMBL/GenBank/DDBJ whole genome shotgun (WGS) entry which is preliminary data.</text>
</comment>
<evidence type="ECO:0000256" key="6">
    <source>
        <dbReference type="ARBA" id="ARBA00022989"/>
    </source>
</evidence>
<dbReference type="RefSeq" id="WP_021719110.1">
    <property type="nucleotide sequence ID" value="NZ_AP019004.1"/>
</dbReference>
<keyword evidence="3 8" id="KW-0812">Transmembrane</keyword>
<keyword evidence="2 8" id="KW-0813">Transport</keyword>
<reference evidence="9" key="1">
    <citation type="submission" date="2012-11" db="EMBL/GenBank/DDBJ databases">
        <title>Dependencies among metagenomic species, viruses, plasmids and units of genetic variation.</title>
        <authorList>
            <person name="Nielsen H.B."/>
            <person name="Almeida M."/>
            <person name="Juncker A.S."/>
            <person name="Rasmussen S."/>
            <person name="Li J."/>
            <person name="Sunagawa S."/>
            <person name="Plichta D."/>
            <person name="Gautier L."/>
            <person name="Le Chatelier E."/>
            <person name="Peletier E."/>
            <person name="Bonde I."/>
            <person name="Nielsen T."/>
            <person name="Manichanh C."/>
            <person name="Arumugam M."/>
            <person name="Batto J."/>
            <person name="Santos M.B.Q.D."/>
            <person name="Blom N."/>
            <person name="Borruel N."/>
            <person name="Burgdorf K.S."/>
            <person name="Boumezbeur F."/>
            <person name="Casellas F."/>
            <person name="Dore J."/>
            <person name="Guarner F."/>
            <person name="Hansen T."/>
            <person name="Hildebrand F."/>
            <person name="Kaas R.S."/>
            <person name="Kennedy S."/>
            <person name="Kristiansen K."/>
            <person name="Kultima J.R."/>
            <person name="Leonard P."/>
            <person name="Levenez F."/>
            <person name="Lund O."/>
            <person name="Moumen B."/>
            <person name="Le Paslier D."/>
            <person name="Pons N."/>
            <person name="Pedersen O."/>
            <person name="Prifti E."/>
            <person name="Qin J."/>
            <person name="Raes J."/>
            <person name="Tap J."/>
            <person name="Tims S."/>
            <person name="Ussery D.W."/>
            <person name="Yamada T."/>
            <person name="MetaHit consortium"/>
            <person name="Renault P."/>
            <person name="Sicheritz-Ponten T."/>
            <person name="Bork P."/>
            <person name="Wang J."/>
            <person name="Brunak S."/>
            <person name="Ehrlich S.D."/>
        </authorList>
    </citation>
    <scope>NUCLEOTIDE SEQUENCE [LARGE SCALE GENOMIC DNA]</scope>
</reference>
<dbReference type="GeneID" id="49405939"/>
<evidence type="ECO:0000256" key="3">
    <source>
        <dbReference type="ARBA" id="ARBA00022692"/>
    </source>
</evidence>
<evidence type="ECO:0000256" key="5">
    <source>
        <dbReference type="ARBA" id="ARBA00022982"/>
    </source>
</evidence>
<evidence type="ECO:0000256" key="4">
    <source>
        <dbReference type="ARBA" id="ARBA00022967"/>
    </source>
</evidence>
<feature type="transmembrane region" description="Helical" evidence="8">
    <location>
        <begin position="169"/>
        <end position="190"/>
    </location>
</feature>
<dbReference type="GO" id="GO:0022900">
    <property type="term" value="P:electron transport chain"/>
    <property type="evidence" value="ECO:0007669"/>
    <property type="project" value="UniProtKB-UniRule"/>
</dbReference>
<dbReference type="InterPro" id="IPR003667">
    <property type="entry name" value="NqrDE/RnfAE"/>
</dbReference>
<dbReference type="NCBIfam" id="NF009070">
    <property type="entry name" value="PRK12405.1"/>
    <property type="match status" value="1"/>
</dbReference>
<feature type="transmembrane region" description="Helical" evidence="8">
    <location>
        <begin position="68"/>
        <end position="88"/>
    </location>
</feature>
<comment type="function">
    <text evidence="8">Part of a membrane-bound complex that couples electron transfer with translocation of ions across the membrane.</text>
</comment>
<dbReference type="EC" id="7.-.-.-" evidence="8"/>
<dbReference type="Pfam" id="PF02508">
    <property type="entry name" value="Rnf-Nqr"/>
    <property type="match status" value="1"/>
</dbReference>
<dbReference type="HAMAP" id="MF_00478">
    <property type="entry name" value="RsxE_RnfE"/>
    <property type="match status" value="1"/>
</dbReference>
<reference evidence="12 13" key="2">
    <citation type="journal article" date="2019" name="Nat. Med.">
        <title>A library of human gut bacterial isolates paired with longitudinal multiomics data enables mechanistic microbiome research.</title>
        <authorList>
            <person name="Poyet M."/>
            <person name="Groussin M."/>
            <person name="Gibbons S.M."/>
            <person name="Avila-Pacheco J."/>
            <person name="Jiang X."/>
            <person name="Kearney S.M."/>
            <person name="Perrotta A.R."/>
            <person name="Berdy B."/>
            <person name="Zhao S."/>
            <person name="Lieberman T.D."/>
            <person name="Swanson P.K."/>
            <person name="Smith M."/>
            <person name="Roesemann S."/>
            <person name="Alexander J.E."/>
            <person name="Rich S.A."/>
            <person name="Livny J."/>
            <person name="Vlamakis H."/>
            <person name="Clish C."/>
            <person name="Bullock K."/>
            <person name="Deik A."/>
            <person name="Scott J."/>
            <person name="Pierce K.A."/>
            <person name="Xavier R.J."/>
            <person name="Alm E.J."/>
        </authorList>
    </citation>
    <scope>NUCLEOTIDE SEQUENCE [LARGE SCALE GENOMIC DNA]</scope>
    <source>
        <strain evidence="10 13">BIOML-A13</strain>
        <strain evidence="11 12">BIOML-A3</strain>
    </source>
</reference>
<dbReference type="EMBL" id="CBDS010000005">
    <property type="protein sequence ID" value="CDB44991.1"/>
    <property type="molecule type" value="Genomic_DNA"/>
</dbReference>
<comment type="similarity">
    <text evidence="8">Belongs to the NqrDE/RnfAE family.</text>
</comment>
<evidence type="ECO:0000256" key="7">
    <source>
        <dbReference type="ARBA" id="ARBA00023136"/>
    </source>
</evidence>
<dbReference type="InterPro" id="IPR010968">
    <property type="entry name" value="RnfE"/>
</dbReference>
<feature type="transmembrane region" description="Helical" evidence="8">
    <location>
        <begin position="37"/>
        <end position="56"/>
    </location>
</feature>
<protein>
    <recommendedName>
        <fullName evidence="8">Ion-translocating oxidoreductase complex subunit E</fullName>
        <ecNumber evidence="8">7.-.-.-</ecNumber>
    </recommendedName>
    <alternativeName>
        <fullName evidence="8">Rnf electron transport complex subunit E</fullName>
    </alternativeName>
</protein>
<evidence type="ECO:0000313" key="11">
    <source>
        <dbReference type="EMBL" id="MTU03781.1"/>
    </source>
</evidence>
<organism evidence="9">
    <name type="scientific">Phascolarctobacterium faecium</name>
    <dbReference type="NCBI Taxonomy" id="33025"/>
    <lineage>
        <taxon>Bacteria</taxon>
        <taxon>Bacillati</taxon>
        <taxon>Bacillota</taxon>
        <taxon>Negativicutes</taxon>
        <taxon>Acidaminococcales</taxon>
        <taxon>Acidaminococcaceae</taxon>
        <taxon>Phascolarctobacterium</taxon>
    </lineage>
</organism>
<keyword evidence="8" id="KW-1003">Cell membrane</keyword>
<dbReference type="AlphaFoldDB" id="A0A3G9GR45"/>
<accession>R6II52</accession>
<evidence type="ECO:0000256" key="8">
    <source>
        <dbReference type="HAMAP-Rule" id="MF_00478"/>
    </source>
</evidence>
<evidence type="ECO:0000313" key="9">
    <source>
        <dbReference type="EMBL" id="CDB44991.1"/>
    </source>
</evidence>
<keyword evidence="4 8" id="KW-1278">Translocase</keyword>
<feature type="transmembrane region" description="Helical" evidence="8">
    <location>
        <begin position="94"/>
        <end position="116"/>
    </location>
</feature>
<evidence type="ECO:0000313" key="10">
    <source>
        <dbReference type="EMBL" id="MTT75719.1"/>
    </source>
</evidence>
<keyword evidence="6 8" id="KW-1133">Transmembrane helix</keyword>
<dbReference type="EMBL" id="WNBM01000002">
    <property type="protein sequence ID" value="MTT75719.1"/>
    <property type="molecule type" value="Genomic_DNA"/>
</dbReference>
<keyword evidence="5 8" id="KW-0249">Electron transport</keyword>